<gene>
    <name evidence="2" type="ORF">RFULGI_LOCUS10280</name>
</gene>
<dbReference type="AlphaFoldDB" id="A0A9N9HND7"/>
<reference evidence="2" key="1">
    <citation type="submission" date="2021-06" db="EMBL/GenBank/DDBJ databases">
        <authorList>
            <person name="Kallberg Y."/>
            <person name="Tangrot J."/>
            <person name="Rosling A."/>
        </authorList>
    </citation>
    <scope>NUCLEOTIDE SEQUENCE</scope>
    <source>
        <strain evidence="2">IN212</strain>
    </source>
</reference>
<name>A0A9N9HND7_9GLOM</name>
<keyword evidence="3" id="KW-1185">Reference proteome</keyword>
<dbReference type="OrthoDB" id="2337609at2759"/>
<dbReference type="InterPro" id="IPR012337">
    <property type="entry name" value="RNaseH-like_sf"/>
</dbReference>
<feature type="region of interest" description="Disordered" evidence="1">
    <location>
        <begin position="228"/>
        <end position="249"/>
    </location>
</feature>
<evidence type="ECO:0000313" key="3">
    <source>
        <dbReference type="Proteomes" id="UP000789396"/>
    </source>
</evidence>
<evidence type="ECO:0000256" key="1">
    <source>
        <dbReference type="SAM" id="MobiDB-lite"/>
    </source>
</evidence>
<sequence>MIAHLRSHNIVDSKKLKPETPQKRQATLPAMIKSNTNTPHKGERRKEIVKGVIEWILLDNEPLSAPRKKGFRRMMAIIDPKFLHFFDSPKQQERLEKAQIRVMERDTLPSSSSVHAEAYTEVYLDDEEVGEIDDGSNTESEKQLNVNTTSKPLRPIKDYGQKLKRYLPDENEWKLIEELVKTFEKFDYATEAFSAEKYSTLSVVYPIIELLKFEFAVDPNLPLVDDDYDLNDEYDSGSEDEGSEDEEDYTQDTLNIQLTIAQVKRAIYNSLWKYWRTSMFTGLITTLLDPRLKKMRPWSEELRKETIRICREEYNNIIDETPTQSTHSN</sequence>
<dbReference type="SUPFAM" id="SSF53098">
    <property type="entry name" value="Ribonuclease H-like"/>
    <property type="match status" value="1"/>
</dbReference>
<feature type="region of interest" description="Disordered" evidence="1">
    <location>
        <begin position="1"/>
        <end position="44"/>
    </location>
</feature>
<dbReference type="Proteomes" id="UP000789396">
    <property type="component" value="Unassembled WGS sequence"/>
</dbReference>
<organism evidence="2 3">
    <name type="scientific">Racocetra fulgida</name>
    <dbReference type="NCBI Taxonomy" id="60492"/>
    <lineage>
        <taxon>Eukaryota</taxon>
        <taxon>Fungi</taxon>
        <taxon>Fungi incertae sedis</taxon>
        <taxon>Mucoromycota</taxon>
        <taxon>Glomeromycotina</taxon>
        <taxon>Glomeromycetes</taxon>
        <taxon>Diversisporales</taxon>
        <taxon>Gigasporaceae</taxon>
        <taxon>Racocetra</taxon>
    </lineage>
</organism>
<accession>A0A9N9HND7</accession>
<dbReference type="EMBL" id="CAJVPZ010019997">
    <property type="protein sequence ID" value="CAG8697781.1"/>
    <property type="molecule type" value="Genomic_DNA"/>
</dbReference>
<comment type="caution">
    <text evidence="2">The sequence shown here is derived from an EMBL/GenBank/DDBJ whole genome shotgun (WGS) entry which is preliminary data.</text>
</comment>
<evidence type="ECO:0000313" key="2">
    <source>
        <dbReference type="EMBL" id="CAG8697781.1"/>
    </source>
</evidence>
<feature type="compositionally biased region" description="Basic and acidic residues" evidence="1">
    <location>
        <begin position="9"/>
        <end position="22"/>
    </location>
</feature>
<proteinExistence type="predicted"/>
<protein>
    <submittedName>
        <fullName evidence="2">2688_t:CDS:1</fullName>
    </submittedName>
</protein>
<feature type="non-terminal residue" evidence="2">
    <location>
        <position position="1"/>
    </location>
</feature>